<name>A0A4Y2P2X1_ARAVE</name>
<organism evidence="1 2">
    <name type="scientific">Araneus ventricosus</name>
    <name type="common">Orbweaver spider</name>
    <name type="synonym">Epeira ventricosa</name>
    <dbReference type="NCBI Taxonomy" id="182803"/>
    <lineage>
        <taxon>Eukaryota</taxon>
        <taxon>Metazoa</taxon>
        <taxon>Ecdysozoa</taxon>
        <taxon>Arthropoda</taxon>
        <taxon>Chelicerata</taxon>
        <taxon>Arachnida</taxon>
        <taxon>Araneae</taxon>
        <taxon>Araneomorphae</taxon>
        <taxon>Entelegynae</taxon>
        <taxon>Araneoidea</taxon>
        <taxon>Araneidae</taxon>
        <taxon>Araneus</taxon>
    </lineage>
</organism>
<keyword evidence="2" id="KW-1185">Reference proteome</keyword>
<gene>
    <name evidence="1" type="ORF">AVEN_202981_1</name>
</gene>
<protein>
    <submittedName>
        <fullName evidence="1">Uncharacterized protein</fullName>
    </submittedName>
</protein>
<evidence type="ECO:0000313" key="2">
    <source>
        <dbReference type="Proteomes" id="UP000499080"/>
    </source>
</evidence>
<proteinExistence type="predicted"/>
<dbReference type="AlphaFoldDB" id="A0A4Y2P2X1"/>
<dbReference type="EMBL" id="BGPR01010177">
    <property type="protein sequence ID" value="GBN44667.1"/>
    <property type="molecule type" value="Genomic_DNA"/>
</dbReference>
<dbReference type="Proteomes" id="UP000499080">
    <property type="component" value="Unassembled WGS sequence"/>
</dbReference>
<reference evidence="1 2" key="1">
    <citation type="journal article" date="2019" name="Sci. Rep.">
        <title>Orb-weaving spider Araneus ventricosus genome elucidates the spidroin gene catalogue.</title>
        <authorList>
            <person name="Kono N."/>
            <person name="Nakamura H."/>
            <person name="Ohtoshi R."/>
            <person name="Moran D.A.P."/>
            <person name="Shinohara A."/>
            <person name="Yoshida Y."/>
            <person name="Fujiwara M."/>
            <person name="Mori M."/>
            <person name="Tomita M."/>
            <person name="Arakawa K."/>
        </authorList>
    </citation>
    <scope>NUCLEOTIDE SEQUENCE [LARGE SCALE GENOMIC DNA]</scope>
</reference>
<evidence type="ECO:0000313" key="1">
    <source>
        <dbReference type="EMBL" id="GBN44667.1"/>
    </source>
</evidence>
<accession>A0A4Y2P2X1</accession>
<sequence>MLFAVCVDINIDASGNVHIAGKAEFPMPRKKQQYKHRNGEDCVTSIFSDASKIGTVVIPITSQPLNPVIAHARPWSASSQARKEAVIVLYQLSKEVKLSL</sequence>
<comment type="caution">
    <text evidence="1">The sequence shown here is derived from an EMBL/GenBank/DDBJ whole genome shotgun (WGS) entry which is preliminary data.</text>
</comment>